<protein>
    <submittedName>
        <fullName evidence="3">Transmembrane protein</fullName>
    </submittedName>
</protein>
<keyword evidence="1" id="KW-0812">Transmembrane</keyword>
<reference evidence="3" key="1">
    <citation type="submission" date="2016-11" db="UniProtKB">
        <authorList>
            <consortium name="WormBaseParasite"/>
        </authorList>
    </citation>
    <scope>IDENTIFICATION</scope>
</reference>
<organism evidence="2 3">
    <name type="scientific">Heterorhabditis bacteriophora</name>
    <name type="common">Entomopathogenic nematode worm</name>
    <dbReference type="NCBI Taxonomy" id="37862"/>
    <lineage>
        <taxon>Eukaryota</taxon>
        <taxon>Metazoa</taxon>
        <taxon>Ecdysozoa</taxon>
        <taxon>Nematoda</taxon>
        <taxon>Chromadorea</taxon>
        <taxon>Rhabditida</taxon>
        <taxon>Rhabditina</taxon>
        <taxon>Rhabditomorpha</taxon>
        <taxon>Strongyloidea</taxon>
        <taxon>Heterorhabditidae</taxon>
        <taxon>Heterorhabditis</taxon>
    </lineage>
</organism>
<accession>A0A1I7WPC9</accession>
<evidence type="ECO:0000256" key="1">
    <source>
        <dbReference type="SAM" id="Phobius"/>
    </source>
</evidence>
<evidence type="ECO:0000313" key="3">
    <source>
        <dbReference type="WBParaSite" id="Hba_06943"/>
    </source>
</evidence>
<dbReference type="AlphaFoldDB" id="A0A1I7WPC9"/>
<keyword evidence="1" id="KW-0472">Membrane</keyword>
<evidence type="ECO:0000313" key="2">
    <source>
        <dbReference type="Proteomes" id="UP000095283"/>
    </source>
</evidence>
<feature type="transmembrane region" description="Helical" evidence="1">
    <location>
        <begin position="12"/>
        <end position="34"/>
    </location>
</feature>
<proteinExistence type="predicted"/>
<dbReference type="WBParaSite" id="Hba_06943">
    <property type="protein sequence ID" value="Hba_06943"/>
    <property type="gene ID" value="Hba_06943"/>
</dbReference>
<keyword evidence="1" id="KW-1133">Transmembrane helix</keyword>
<keyword evidence="2" id="KW-1185">Reference proteome</keyword>
<sequence>MSVPHSVPAKKMFITTTIAVIYFTVFLQVSFMLYKYKSSRNGLTIRLLLSYVNVEIVEDRPTTMVESAYLKYSKLMAQELLHGL</sequence>
<name>A0A1I7WPC9_HETBA</name>
<dbReference type="Proteomes" id="UP000095283">
    <property type="component" value="Unplaced"/>
</dbReference>